<reference evidence="1 2" key="2">
    <citation type="submission" date="2018-11" db="EMBL/GenBank/DDBJ databases">
        <authorList>
            <consortium name="Pathogen Informatics"/>
        </authorList>
    </citation>
    <scope>NUCLEOTIDE SEQUENCE [LARGE SCALE GENOMIC DNA]</scope>
</reference>
<dbReference type="AlphaFoldDB" id="A0A183HE07"/>
<reference evidence="3" key="1">
    <citation type="submission" date="2016-06" db="UniProtKB">
        <authorList>
            <consortium name="WormBaseParasite"/>
        </authorList>
    </citation>
    <scope>IDENTIFICATION</scope>
</reference>
<gene>
    <name evidence="1" type="ORF">OFLC_LOCUS5718</name>
</gene>
<evidence type="ECO:0000313" key="2">
    <source>
        <dbReference type="Proteomes" id="UP000267606"/>
    </source>
</evidence>
<sequence length="112" mass="12411">MQRDPNSRPKMLEVRAMAFFKKELTCEEADNISSVLMGDMVEPSRDFINNNALNVLDNAVYTYNNSSDKDNVIDYETSLIINATEKPGGEIRLIGGCVRDSVCSTARGGAWT</sequence>
<proteinExistence type="predicted"/>
<evidence type="ECO:0000313" key="1">
    <source>
        <dbReference type="EMBL" id="VDO44089.1"/>
    </source>
</evidence>
<keyword evidence="2" id="KW-1185">Reference proteome</keyword>
<name>A0A183HE07_9BILA</name>
<organism evidence="3">
    <name type="scientific">Onchocerca flexuosa</name>
    <dbReference type="NCBI Taxonomy" id="387005"/>
    <lineage>
        <taxon>Eukaryota</taxon>
        <taxon>Metazoa</taxon>
        <taxon>Ecdysozoa</taxon>
        <taxon>Nematoda</taxon>
        <taxon>Chromadorea</taxon>
        <taxon>Rhabditida</taxon>
        <taxon>Spirurina</taxon>
        <taxon>Spiruromorpha</taxon>
        <taxon>Filarioidea</taxon>
        <taxon>Onchocercidae</taxon>
        <taxon>Onchocerca</taxon>
    </lineage>
</organism>
<dbReference type="EMBL" id="UZAJ01005066">
    <property type="protein sequence ID" value="VDO44089.1"/>
    <property type="molecule type" value="Genomic_DNA"/>
</dbReference>
<dbReference type="Proteomes" id="UP000267606">
    <property type="component" value="Unassembled WGS sequence"/>
</dbReference>
<protein>
    <submittedName>
        <fullName evidence="3">PolyA_pol domain-containing protein</fullName>
    </submittedName>
</protein>
<dbReference type="WBParaSite" id="OFLC_0000571801-mRNA-1">
    <property type="protein sequence ID" value="OFLC_0000571801-mRNA-1"/>
    <property type="gene ID" value="OFLC_0000571801"/>
</dbReference>
<evidence type="ECO:0000313" key="3">
    <source>
        <dbReference type="WBParaSite" id="OFLC_0000571801-mRNA-1"/>
    </source>
</evidence>
<accession>A0A183HE07</accession>